<reference evidence="1 2" key="1">
    <citation type="submission" date="2011-01" db="EMBL/GenBank/DDBJ databases">
        <authorList>
            <person name="Muzny D."/>
            <person name="Qin X."/>
            <person name="Deng J."/>
            <person name="Jiang H."/>
            <person name="Liu Y."/>
            <person name="Qu J."/>
            <person name="Song X.-Z."/>
            <person name="Zhang L."/>
            <person name="Thornton R."/>
            <person name="Coyle M."/>
            <person name="Francisco L."/>
            <person name="Jackson L."/>
            <person name="Javaid M."/>
            <person name="Korchina V."/>
            <person name="Kovar C."/>
            <person name="Mata R."/>
            <person name="Mathew T."/>
            <person name="Ngo R."/>
            <person name="Nguyen L."/>
            <person name="Nguyen N."/>
            <person name="Okwuonu G."/>
            <person name="Ongeri F."/>
            <person name="Pham C."/>
            <person name="Simmons D."/>
            <person name="Wilczek-Boney K."/>
            <person name="Hale W."/>
            <person name="Jakkamsetti A."/>
            <person name="Pham P."/>
            <person name="Ruth R."/>
            <person name="San Lucas F."/>
            <person name="Warren J."/>
            <person name="Zhang J."/>
            <person name="Zhao Z."/>
            <person name="Zhou C."/>
            <person name="Zhu D."/>
            <person name="Lee S."/>
            <person name="Bess C."/>
            <person name="Blankenburg K."/>
            <person name="Forbes L."/>
            <person name="Fu Q."/>
            <person name="Gubbala S."/>
            <person name="Hirani K."/>
            <person name="Jayaseelan J.C."/>
            <person name="Lara F."/>
            <person name="Munidasa M."/>
            <person name="Palculict T."/>
            <person name="Patil S."/>
            <person name="Pu L.-L."/>
            <person name="Saada N."/>
            <person name="Tang L."/>
            <person name="Weissenberger G."/>
            <person name="Zhu Y."/>
            <person name="Hemphill L."/>
            <person name="Shang Y."/>
            <person name="Youmans B."/>
            <person name="Ayvaz T."/>
            <person name="Ross M."/>
            <person name="Santibanez J."/>
            <person name="Aqrawi P."/>
            <person name="Gross S."/>
            <person name="Joshi V."/>
            <person name="Fowler G."/>
            <person name="Nazareth L."/>
            <person name="Reid J."/>
            <person name="Worley K."/>
            <person name="Petrosino J."/>
            <person name="Highlander S."/>
            <person name="Gibbs R."/>
        </authorList>
    </citation>
    <scope>NUCLEOTIDE SEQUENCE [LARGE SCALE GENOMIC DNA]</scope>
    <source>
        <strain evidence="1 2">ATCC 12755</strain>
    </source>
</reference>
<proteinExistence type="predicted"/>
<evidence type="ECO:0000313" key="2">
    <source>
        <dbReference type="Proteomes" id="UP000004835"/>
    </source>
</evidence>
<dbReference type="HOGENOM" id="CLU_745437_0_0_9"/>
<protein>
    <submittedName>
        <fullName evidence="1">Uncharacterized protein</fullName>
    </submittedName>
</protein>
<accession>F0EIH9</accession>
<sequence length="371" mass="41892">MIIQTKDFQLVDDSVVIQNEGTYKAPITWTVDFLADCESIGFVTEDRILQLGYVTSEDIDEDLSNVVLFNDPMKSATSGQYSRNVGKIRWRNDSGDNTSQIQGSLKYEADAITVDSYGPSGADDAFWHGPTLSRFFNDVEDCEIYARFNFKPNGATKDKAKKQGLFELNLVDADNLFICGFEMKDNTDQQDRVEYKFYVGDAEIKSGFLPAAVRNTNGGFFGMIRIRKVGNNFDFYLARLVNNPKGGFNESWKATHNWTNEAIAMLKPTRVDINFLNWRNKQPIYQSLTHLKLTKFNTRDDKLIPKTFLEGDQLIFDGLTSKVTLNGITANDYFVVGSQPIISNIGETEVFISHESAVDPLVTATVEERFL</sequence>
<organism evidence="1 2">
    <name type="scientific">Enterococcus casseliflavus ATCC 12755</name>
    <dbReference type="NCBI Taxonomy" id="888066"/>
    <lineage>
        <taxon>Bacteria</taxon>
        <taxon>Bacillati</taxon>
        <taxon>Bacillota</taxon>
        <taxon>Bacilli</taxon>
        <taxon>Lactobacillales</taxon>
        <taxon>Enterococcaceae</taxon>
        <taxon>Enterococcus</taxon>
    </lineage>
</organism>
<evidence type="ECO:0000313" key="1">
    <source>
        <dbReference type="EMBL" id="EGC69879.1"/>
    </source>
</evidence>
<dbReference type="EMBL" id="AEWT01000010">
    <property type="protein sequence ID" value="EGC69879.1"/>
    <property type="molecule type" value="Genomic_DNA"/>
</dbReference>
<dbReference type="Proteomes" id="UP000004835">
    <property type="component" value="Unassembled WGS sequence"/>
</dbReference>
<dbReference type="AlphaFoldDB" id="F0EIH9"/>
<comment type="caution">
    <text evidence="1">The sequence shown here is derived from an EMBL/GenBank/DDBJ whole genome shotgun (WGS) entry which is preliminary data.</text>
</comment>
<name>F0EIH9_ENTCA</name>
<gene>
    <name evidence="1" type="ORF">HMPREF9087_1267</name>
</gene>